<protein>
    <submittedName>
        <fullName evidence="3">Uncharacterized protein</fullName>
    </submittedName>
</protein>
<name>A0A2I0XC73_9ASPA</name>
<feature type="compositionally biased region" description="Basic and acidic residues" evidence="1">
    <location>
        <begin position="97"/>
        <end position="108"/>
    </location>
</feature>
<keyword evidence="2" id="KW-0812">Transmembrane</keyword>
<keyword evidence="4" id="KW-1185">Reference proteome</keyword>
<reference evidence="3 4" key="2">
    <citation type="journal article" date="2017" name="Nature">
        <title>The Apostasia genome and the evolution of orchids.</title>
        <authorList>
            <person name="Zhang G.Q."/>
            <person name="Liu K.W."/>
            <person name="Li Z."/>
            <person name="Lohaus R."/>
            <person name="Hsiao Y.Y."/>
            <person name="Niu S.C."/>
            <person name="Wang J.Y."/>
            <person name="Lin Y.C."/>
            <person name="Xu Q."/>
            <person name="Chen L.J."/>
            <person name="Yoshida K."/>
            <person name="Fujiwara S."/>
            <person name="Wang Z.W."/>
            <person name="Zhang Y.Q."/>
            <person name="Mitsuda N."/>
            <person name="Wang M."/>
            <person name="Liu G.H."/>
            <person name="Pecoraro L."/>
            <person name="Huang H.X."/>
            <person name="Xiao X.J."/>
            <person name="Lin M."/>
            <person name="Wu X.Y."/>
            <person name="Wu W.L."/>
            <person name="Chen Y.Y."/>
            <person name="Chang S.B."/>
            <person name="Sakamoto S."/>
            <person name="Ohme-Takagi M."/>
            <person name="Yagi M."/>
            <person name="Zeng S.J."/>
            <person name="Shen C.Y."/>
            <person name="Yeh C.M."/>
            <person name="Luo Y.B."/>
            <person name="Tsai W.C."/>
            <person name="Van de Peer Y."/>
            <person name="Liu Z.J."/>
        </authorList>
    </citation>
    <scope>NUCLEOTIDE SEQUENCE [LARGE SCALE GENOMIC DNA]</scope>
    <source>
        <tissue evidence="3">The whole plant</tissue>
    </source>
</reference>
<dbReference type="AlphaFoldDB" id="A0A2I0XC73"/>
<dbReference type="Proteomes" id="UP000233837">
    <property type="component" value="Unassembled WGS sequence"/>
</dbReference>
<dbReference type="PANTHER" id="PTHR35462:SF2">
    <property type="entry name" value="TRANSMEMBRANE PROTEIN"/>
    <property type="match status" value="1"/>
</dbReference>
<keyword evidence="2" id="KW-1133">Transmembrane helix</keyword>
<accession>A0A2I0XC73</accession>
<keyword evidence="2" id="KW-0472">Membrane</keyword>
<evidence type="ECO:0000313" key="4">
    <source>
        <dbReference type="Proteomes" id="UP000233837"/>
    </source>
</evidence>
<evidence type="ECO:0000256" key="2">
    <source>
        <dbReference type="SAM" id="Phobius"/>
    </source>
</evidence>
<dbReference type="PANTHER" id="PTHR35462">
    <property type="match status" value="1"/>
</dbReference>
<evidence type="ECO:0000313" key="3">
    <source>
        <dbReference type="EMBL" id="PKU85518.1"/>
    </source>
</evidence>
<reference evidence="3 4" key="1">
    <citation type="journal article" date="2016" name="Sci. Rep.">
        <title>The Dendrobium catenatum Lindl. genome sequence provides insights into polysaccharide synthase, floral development and adaptive evolution.</title>
        <authorList>
            <person name="Zhang G.Q."/>
            <person name="Xu Q."/>
            <person name="Bian C."/>
            <person name="Tsai W.C."/>
            <person name="Yeh C.M."/>
            <person name="Liu K.W."/>
            <person name="Yoshida K."/>
            <person name="Zhang L.S."/>
            <person name="Chang S.B."/>
            <person name="Chen F."/>
            <person name="Shi Y."/>
            <person name="Su Y.Y."/>
            <person name="Zhang Y.Q."/>
            <person name="Chen L.J."/>
            <person name="Yin Y."/>
            <person name="Lin M."/>
            <person name="Huang H."/>
            <person name="Deng H."/>
            <person name="Wang Z.W."/>
            <person name="Zhu S.L."/>
            <person name="Zhao X."/>
            <person name="Deng C."/>
            <person name="Niu S.C."/>
            <person name="Huang J."/>
            <person name="Wang M."/>
            <person name="Liu G.H."/>
            <person name="Yang H.J."/>
            <person name="Xiao X.J."/>
            <person name="Hsiao Y.Y."/>
            <person name="Wu W.L."/>
            <person name="Chen Y.Y."/>
            <person name="Mitsuda N."/>
            <person name="Ohme-Takagi M."/>
            <person name="Luo Y.B."/>
            <person name="Van de Peer Y."/>
            <person name="Liu Z.J."/>
        </authorList>
    </citation>
    <scope>NUCLEOTIDE SEQUENCE [LARGE SCALE GENOMIC DNA]</scope>
    <source>
        <tissue evidence="3">The whole plant</tissue>
    </source>
</reference>
<sequence>MEERDPWLAVDKLEHLIACFFISVLVATLARRSHRSFIRRRSVALGSVTALAAGAAKEAGDEIGLWKSAGGSVRDAAADALGVALAAAALALADSLKPSDQRRRSSDRDQEDLSAV</sequence>
<feature type="region of interest" description="Disordered" evidence="1">
    <location>
        <begin position="96"/>
        <end position="116"/>
    </location>
</feature>
<evidence type="ECO:0000256" key="1">
    <source>
        <dbReference type="SAM" id="MobiDB-lite"/>
    </source>
</evidence>
<dbReference type="EMBL" id="KZ501977">
    <property type="protein sequence ID" value="PKU85518.1"/>
    <property type="molecule type" value="Genomic_DNA"/>
</dbReference>
<organism evidence="3 4">
    <name type="scientific">Dendrobium catenatum</name>
    <dbReference type="NCBI Taxonomy" id="906689"/>
    <lineage>
        <taxon>Eukaryota</taxon>
        <taxon>Viridiplantae</taxon>
        <taxon>Streptophyta</taxon>
        <taxon>Embryophyta</taxon>
        <taxon>Tracheophyta</taxon>
        <taxon>Spermatophyta</taxon>
        <taxon>Magnoliopsida</taxon>
        <taxon>Liliopsida</taxon>
        <taxon>Asparagales</taxon>
        <taxon>Orchidaceae</taxon>
        <taxon>Epidendroideae</taxon>
        <taxon>Malaxideae</taxon>
        <taxon>Dendrobiinae</taxon>
        <taxon>Dendrobium</taxon>
    </lineage>
</organism>
<proteinExistence type="predicted"/>
<gene>
    <name evidence="3" type="ORF">MA16_Dca003258</name>
</gene>
<dbReference type="OrthoDB" id="772152at2759"/>
<feature type="transmembrane region" description="Helical" evidence="2">
    <location>
        <begin position="12"/>
        <end position="30"/>
    </location>
</feature>